<keyword evidence="6" id="KW-1185">Reference proteome</keyword>
<feature type="transmembrane region" description="Helical" evidence="4">
    <location>
        <begin position="98"/>
        <end position="115"/>
    </location>
</feature>
<feature type="repeat" description="TPR" evidence="3">
    <location>
        <begin position="427"/>
        <end position="460"/>
    </location>
</feature>
<dbReference type="PANTHER" id="PTHR44943">
    <property type="entry name" value="CELLULOSE SYNTHASE OPERON PROTEIN C"/>
    <property type="match status" value="1"/>
</dbReference>
<evidence type="ECO:0000256" key="1">
    <source>
        <dbReference type="ARBA" id="ARBA00022737"/>
    </source>
</evidence>
<evidence type="ECO:0000313" key="5">
    <source>
        <dbReference type="EMBL" id="EMY81086.1"/>
    </source>
</evidence>
<feature type="transmembrane region" description="Helical" evidence="4">
    <location>
        <begin position="20"/>
        <end position="40"/>
    </location>
</feature>
<dbReference type="STRING" id="1189619.pgond44_08757"/>
<evidence type="ECO:0000256" key="4">
    <source>
        <dbReference type="SAM" id="Phobius"/>
    </source>
</evidence>
<keyword evidence="4" id="KW-0812">Transmembrane</keyword>
<keyword evidence="2 3" id="KW-0802">TPR repeat</keyword>
<proteinExistence type="predicted"/>
<dbReference type="RefSeq" id="WP_003440235.1">
    <property type="nucleotide sequence ID" value="NZ_APLF01000008.1"/>
</dbReference>
<keyword evidence="4" id="KW-1133">Transmembrane helix</keyword>
<sequence length="589" mass="67757">MESIFRFLKELKRRNVHKGIISYVVFSWVLLQVISVLGSLVELPIWLGKAVLVTLLILFPFWVVFSWLYDITSEGVKLTSSQKSQYTPERNETVNKRLNTFIVIFLMLAVILLFVDRFRITTQYETKEITSQVEQENSIAVLPFNDMSILKNQAYFADGLAEELINTLSKIVGIRVTSRTSAFSFRGKTIDIPTIAKKLNVKYILEGSVRMYDSIVRINVQLIDAKKDKSTWSETWDKQLENILEVQNEISSNIAERLEISITDNNIPKAKKVDPAAYRLYLEANYEMNKTFSIDGDKKAKDLLLKSLEIDPTFAPAWDLLSTVYHFLTDHGILTVEEGYPLVKGSALKAVEQDSLYATIYEILGTIAISYERDYDKAQEYVNKGLSLEPNNTAVLNRAAQVALLFNETKKAVAYHEKILALDPLSEYSYYALGINYYYARMYPESETTLRKALKITPEADITHLLLTCTLLQLGRFKEALKHAEMESSEPLRYHALALAYYSLGNVEKSQEFLEKLITTYSKDYSYTIAITYAQRGDRDATFEWLEKAIEYQDFGITDLNVEPLFDRVKEDPRWPMFIDRLGLIYKKI</sequence>
<dbReference type="SMART" id="SM00028">
    <property type="entry name" value="TPR"/>
    <property type="match status" value="4"/>
</dbReference>
<keyword evidence="1" id="KW-0677">Repeat</keyword>
<gene>
    <name evidence="5" type="ORF">pgond44_08757</name>
</gene>
<comment type="caution">
    <text evidence="5">The sequence shown here is derived from an EMBL/GenBank/DDBJ whole genome shotgun (WGS) entry which is preliminary data.</text>
</comment>
<name>N1WLA8_9FLAO</name>
<dbReference type="Gene3D" id="3.40.50.10070">
    <property type="entry name" value="TolB, N-terminal domain"/>
    <property type="match status" value="1"/>
</dbReference>
<dbReference type="PANTHER" id="PTHR44943:SF8">
    <property type="entry name" value="TPR REPEAT-CONTAINING PROTEIN MJ0263"/>
    <property type="match status" value="1"/>
</dbReference>
<organism evidence="5 6">
    <name type="scientific">Psychroflexus gondwanensis ACAM 44</name>
    <dbReference type="NCBI Taxonomy" id="1189619"/>
    <lineage>
        <taxon>Bacteria</taxon>
        <taxon>Pseudomonadati</taxon>
        <taxon>Bacteroidota</taxon>
        <taxon>Flavobacteriia</taxon>
        <taxon>Flavobacteriales</taxon>
        <taxon>Flavobacteriaceae</taxon>
        <taxon>Psychroflexus</taxon>
    </lineage>
</organism>
<dbReference type="EMBL" id="APLF01000008">
    <property type="protein sequence ID" value="EMY81086.1"/>
    <property type="molecule type" value="Genomic_DNA"/>
</dbReference>
<dbReference type="eggNOG" id="COG0457">
    <property type="taxonomic scope" value="Bacteria"/>
</dbReference>
<protein>
    <recommendedName>
        <fullName evidence="7">Tetratricopeptide repeat protein</fullName>
    </recommendedName>
</protein>
<dbReference type="Proteomes" id="UP000012317">
    <property type="component" value="Unassembled WGS sequence"/>
</dbReference>
<dbReference type="Pfam" id="PF13181">
    <property type="entry name" value="TPR_8"/>
    <property type="match status" value="2"/>
</dbReference>
<evidence type="ECO:0008006" key="7">
    <source>
        <dbReference type="Google" id="ProtNLM"/>
    </source>
</evidence>
<accession>N1WLA8</accession>
<evidence type="ECO:0000256" key="2">
    <source>
        <dbReference type="ARBA" id="ARBA00022803"/>
    </source>
</evidence>
<dbReference type="AlphaFoldDB" id="N1WLA8"/>
<dbReference type="eggNOG" id="COG5616">
    <property type="taxonomic scope" value="Bacteria"/>
</dbReference>
<keyword evidence="4" id="KW-0472">Membrane</keyword>
<evidence type="ECO:0000313" key="6">
    <source>
        <dbReference type="Proteomes" id="UP000012317"/>
    </source>
</evidence>
<evidence type="ECO:0000256" key="3">
    <source>
        <dbReference type="PROSITE-ProRule" id="PRU00339"/>
    </source>
</evidence>
<dbReference type="InterPro" id="IPR019734">
    <property type="entry name" value="TPR_rpt"/>
</dbReference>
<dbReference type="InterPro" id="IPR051685">
    <property type="entry name" value="Ycf3/AcsC/BcsC/TPR_MFPF"/>
</dbReference>
<dbReference type="SUPFAM" id="SSF48452">
    <property type="entry name" value="TPR-like"/>
    <property type="match status" value="1"/>
</dbReference>
<reference evidence="5 6" key="1">
    <citation type="journal article" date="2014" name="Genome Biol. Evol.">
        <title>Extensive gene acquisition in the extremely psychrophilic bacterial species Psychroflexus torquis and the link to sea-ice ecosystem specialism.</title>
        <authorList>
            <person name="Feng S."/>
            <person name="Powell S.M."/>
            <person name="Wilson R."/>
            <person name="Bowman J.P."/>
        </authorList>
    </citation>
    <scope>NUCLEOTIDE SEQUENCE [LARGE SCALE GENOMIC DNA]</scope>
    <source>
        <strain evidence="5 6">ACAM 44</strain>
    </source>
</reference>
<dbReference type="InterPro" id="IPR011990">
    <property type="entry name" value="TPR-like_helical_dom_sf"/>
</dbReference>
<dbReference type="Gene3D" id="1.25.40.10">
    <property type="entry name" value="Tetratricopeptide repeat domain"/>
    <property type="match status" value="2"/>
</dbReference>
<dbReference type="PROSITE" id="PS50005">
    <property type="entry name" value="TPR"/>
    <property type="match status" value="1"/>
</dbReference>
<feature type="transmembrane region" description="Helical" evidence="4">
    <location>
        <begin position="46"/>
        <end position="69"/>
    </location>
</feature>